<evidence type="ECO:0000313" key="1">
    <source>
        <dbReference type="EMBL" id="KAI9453051.1"/>
    </source>
</evidence>
<reference evidence="1" key="1">
    <citation type="submission" date="2021-03" db="EMBL/GenBank/DDBJ databases">
        <title>Evolutionary priming and transition to the ectomycorrhizal habit in an iconic lineage of mushroom-forming fungi: is preadaptation a requirement?</title>
        <authorList>
            <consortium name="DOE Joint Genome Institute"/>
            <person name="Looney B.P."/>
            <person name="Miyauchi S."/>
            <person name="Morin E."/>
            <person name="Drula E."/>
            <person name="Courty P.E."/>
            <person name="Chicoki N."/>
            <person name="Fauchery L."/>
            <person name="Kohler A."/>
            <person name="Kuo A."/>
            <person name="LaButti K."/>
            <person name="Pangilinan J."/>
            <person name="Lipzen A."/>
            <person name="Riley R."/>
            <person name="Andreopoulos W."/>
            <person name="He G."/>
            <person name="Johnson J."/>
            <person name="Barry K.W."/>
            <person name="Grigoriev I.V."/>
            <person name="Nagy L."/>
            <person name="Hibbett D."/>
            <person name="Henrissat B."/>
            <person name="Matheny P.B."/>
            <person name="Labbe J."/>
            <person name="Martin A.F."/>
        </authorList>
    </citation>
    <scope>NUCLEOTIDE SEQUENCE</scope>
    <source>
        <strain evidence="1">BPL698</strain>
    </source>
</reference>
<sequence>MVKGLRRERVACAEAWRAHVVGGEDWAMRCEEGGKVWEEAECHASRAVRMWFRGQRYGSPYTSWGLEILTVPSQTFLRGGRRSKTRWGGACSRSGGIGGERDFVDRDCVVDVGGGFSYGGGVAVAAAPSAVVMLGAVAVAAAAAAAAEASTGMCRRTARDGGGFCFSEAAACSSLSDSSWRSSICSSLTSFTRRGGETAVSGYEMVAWSGSRSVGGKRETGAAAGETDETEAAAETETAGAEGMAETRGAVAAADDAGDTANWAELTSAGEAKTDAKSAAGMTEATVAADEATDETEGAGADETKAGVADEAARAEVAGGAKTSVGEVEMVVVHGAETVATAGDTEGAGAGWAETGKVAIGDVAAEATAAGADEVATMANAGDAGTAEAGGAKAMTVGESKMAVVNEVTGTADEVETAGTMGAGERKAMTGDAGTETGDVEAAAGNAGDTTVGETEVESMTTAGNGEMAVEAGDVGTVVAAEDEAGATAVGFGYEVASGVSPGKPEITLPLLDEEVMRSSSSRWRNRSWVGVLTDALRDESGWWDEGSATAEDLGTVGGEPGVDGVLQSASVTAVGDGLPIWKVEAGVADDDAAGAAVLLGNRAPSDTVAGLGAEGAAVEPRRSAEIAAGGTGYQGSVWAMKQLARVEGLAPKPGCPRQPKRGGGEDGGLRSTQIQPHWGSQLKRAKPGRAEFVGLDGDPKTVVLTQEQEECKEEEGRREGEERRARSLGDRHERESRLVETVEAMVKGPRRERVACAEAWRAHVVGGEDWAMRCEEGGKVWEEAECHASRAVRMWFEASDMAHLT</sequence>
<comment type="caution">
    <text evidence="1">The sequence shown here is derived from an EMBL/GenBank/DDBJ whole genome shotgun (WGS) entry which is preliminary data.</text>
</comment>
<organism evidence="1 2">
    <name type="scientific">Russula earlei</name>
    <dbReference type="NCBI Taxonomy" id="71964"/>
    <lineage>
        <taxon>Eukaryota</taxon>
        <taxon>Fungi</taxon>
        <taxon>Dikarya</taxon>
        <taxon>Basidiomycota</taxon>
        <taxon>Agaricomycotina</taxon>
        <taxon>Agaricomycetes</taxon>
        <taxon>Russulales</taxon>
        <taxon>Russulaceae</taxon>
        <taxon>Russula</taxon>
    </lineage>
</organism>
<feature type="non-terminal residue" evidence="1">
    <location>
        <position position="806"/>
    </location>
</feature>
<keyword evidence="2" id="KW-1185">Reference proteome</keyword>
<protein>
    <submittedName>
        <fullName evidence="1">Uncharacterized protein</fullName>
    </submittedName>
</protein>
<proteinExistence type="predicted"/>
<gene>
    <name evidence="1" type="ORF">F5148DRAFT_1370287</name>
</gene>
<evidence type="ECO:0000313" key="2">
    <source>
        <dbReference type="Proteomes" id="UP001207468"/>
    </source>
</evidence>
<accession>A0ACC0TZM8</accession>
<dbReference type="Proteomes" id="UP001207468">
    <property type="component" value="Unassembled WGS sequence"/>
</dbReference>
<name>A0ACC0TZM8_9AGAM</name>
<dbReference type="EMBL" id="JAGFNK010000319">
    <property type="protein sequence ID" value="KAI9453051.1"/>
    <property type="molecule type" value="Genomic_DNA"/>
</dbReference>